<dbReference type="GO" id="GO:0046872">
    <property type="term" value="F:metal ion binding"/>
    <property type="evidence" value="ECO:0007669"/>
    <property type="project" value="UniProtKB-KW"/>
</dbReference>
<evidence type="ECO:0000256" key="4">
    <source>
        <dbReference type="ARBA" id="ARBA00022723"/>
    </source>
</evidence>
<accession>A0A9X1VPF2</accession>
<dbReference type="GO" id="GO:0004038">
    <property type="term" value="F:allantoinase activity"/>
    <property type="evidence" value="ECO:0007669"/>
    <property type="project" value="TreeGrafter"/>
</dbReference>
<dbReference type="InterPro" id="IPR032466">
    <property type="entry name" value="Metal_Hydrolase"/>
</dbReference>
<dbReference type="Proteomes" id="UP001139369">
    <property type="component" value="Unassembled WGS sequence"/>
</dbReference>
<dbReference type="NCBIfam" id="NF006688">
    <property type="entry name" value="PRK09236.1"/>
    <property type="match status" value="1"/>
</dbReference>
<comment type="function">
    <text evidence="2">Catalyzes the reversible cyclization of carbamoyl aspartate to dihydroorotate.</text>
</comment>
<comment type="caution">
    <text evidence="7">The sequence shown here is derived from an EMBL/GenBank/DDBJ whole genome shotgun (WGS) entry which is preliminary data.</text>
</comment>
<dbReference type="Gene3D" id="3.20.20.140">
    <property type="entry name" value="Metal-dependent hydrolases"/>
    <property type="match status" value="1"/>
</dbReference>
<dbReference type="Gene3D" id="2.30.40.10">
    <property type="entry name" value="Urease, subunit C, domain 1"/>
    <property type="match status" value="1"/>
</dbReference>
<dbReference type="Pfam" id="PF01979">
    <property type="entry name" value="Amidohydro_1"/>
    <property type="match status" value="1"/>
</dbReference>
<gene>
    <name evidence="7" type="ORF">MC378_09440</name>
</gene>
<dbReference type="CDD" id="cd01318">
    <property type="entry name" value="DHOase_IIb"/>
    <property type="match status" value="1"/>
</dbReference>
<evidence type="ECO:0000313" key="8">
    <source>
        <dbReference type="Proteomes" id="UP001139369"/>
    </source>
</evidence>
<dbReference type="PANTHER" id="PTHR43668:SF4">
    <property type="entry name" value="ALLANTOINASE"/>
    <property type="match status" value="1"/>
</dbReference>
<dbReference type="EMBL" id="JAKQYM010000006">
    <property type="protein sequence ID" value="MCI2229388.1"/>
    <property type="molecule type" value="Genomic_DNA"/>
</dbReference>
<comment type="cofactor">
    <cofactor evidence="1">
        <name>Zn(2+)</name>
        <dbReference type="ChEBI" id="CHEBI:29105"/>
    </cofactor>
</comment>
<sequence length="445" mass="49863">MSSYLIKNAKIVNENTIFLGDVLVENEIIKEISSEIKATENVEIIDANGKYLIPGFIDDQVHFREPGLTHKANIATESRAAVAGGITTFIEMPNTVPQATTQNLLEDKFKIAANDSYANYSFMFGGTNDNLEELLKTDPKKVAGIKLFLGSSTGNMLVDNEEILEKIFSSTKMIISVHCEDEATIRKNTEEFKAKYGDDIPVKYHPIIRSEEACYLSSSKAIKLAKKTGARLHIFHVSTAKETALFRNDIPLKDKQITAEVCIHHLWFSDKDYEEKGTHIKWNPAVKTEKDRLGLWKALLDDRIDVLATDHAPHTLEEKTNVYTKAPSGGPLVQHAVTAILEKVKEGVISIEKAVEKMSHNPAILFQIEKRGFIKEGYFADLVLIDTNKPQTVSKDTILYKCGWSPFEGTTFSSTVTQTFVNGNLIYNNGLFNDKIKGKRLTFNR</sequence>
<dbReference type="PROSITE" id="PS00483">
    <property type="entry name" value="DIHYDROOROTASE_2"/>
    <property type="match status" value="1"/>
</dbReference>
<dbReference type="GO" id="GO:0005737">
    <property type="term" value="C:cytoplasm"/>
    <property type="evidence" value="ECO:0007669"/>
    <property type="project" value="TreeGrafter"/>
</dbReference>
<dbReference type="InterPro" id="IPR050138">
    <property type="entry name" value="DHOase/Allantoinase_Hydrolase"/>
</dbReference>
<evidence type="ECO:0000313" key="7">
    <source>
        <dbReference type="EMBL" id="MCI2229388.1"/>
    </source>
</evidence>
<dbReference type="GO" id="GO:0006145">
    <property type="term" value="P:purine nucleobase catabolic process"/>
    <property type="evidence" value="ECO:0007669"/>
    <property type="project" value="TreeGrafter"/>
</dbReference>
<dbReference type="InterPro" id="IPR006680">
    <property type="entry name" value="Amidohydro-rel"/>
</dbReference>
<dbReference type="InterPro" id="IPR011059">
    <property type="entry name" value="Metal-dep_hydrolase_composite"/>
</dbReference>
<organism evidence="7 8">
    <name type="scientific">Polaribacter marinus</name>
    <dbReference type="NCBI Taxonomy" id="2916838"/>
    <lineage>
        <taxon>Bacteria</taxon>
        <taxon>Pseudomonadati</taxon>
        <taxon>Bacteroidota</taxon>
        <taxon>Flavobacteriia</taxon>
        <taxon>Flavobacteriales</taxon>
        <taxon>Flavobacteriaceae</taxon>
    </lineage>
</organism>
<reference evidence="7" key="1">
    <citation type="submission" date="2022-02" db="EMBL/GenBank/DDBJ databases">
        <title>Polaribacter sp. MSW13, isolated from seawater.</title>
        <authorList>
            <person name="Kristyanto S."/>
            <person name="Jung J."/>
            <person name="Jeon C.O."/>
        </authorList>
    </citation>
    <scope>NUCLEOTIDE SEQUENCE</scope>
    <source>
        <strain evidence="7">MSW13</strain>
    </source>
</reference>
<dbReference type="SUPFAM" id="SSF51556">
    <property type="entry name" value="Metallo-dependent hydrolases"/>
    <property type="match status" value="1"/>
</dbReference>
<comment type="similarity">
    <text evidence="3">Belongs to the metallo-dependent hydrolases superfamily. DHOase family. Class I DHOase subfamily.</text>
</comment>
<evidence type="ECO:0000256" key="1">
    <source>
        <dbReference type="ARBA" id="ARBA00001947"/>
    </source>
</evidence>
<evidence type="ECO:0000256" key="5">
    <source>
        <dbReference type="ARBA" id="ARBA00022801"/>
    </source>
</evidence>
<dbReference type="GO" id="GO:0004151">
    <property type="term" value="F:dihydroorotase activity"/>
    <property type="evidence" value="ECO:0007669"/>
    <property type="project" value="UniProtKB-EC"/>
</dbReference>
<evidence type="ECO:0000256" key="3">
    <source>
        <dbReference type="ARBA" id="ARBA00010286"/>
    </source>
</evidence>
<dbReference type="InterPro" id="IPR002195">
    <property type="entry name" value="Dihydroorotase_CS"/>
</dbReference>
<protein>
    <submittedName>
        <fullName evidence="7">Dihydroorotase</fullName>
        <ecNumber evidence="7">3.5.2.3</ecNumber>
    </submittedName>
</protein>
<proteinExistence type="inferred from homology"/>
<keyword evidence="5 7" id="KW-0378">Hydrolase</keyword>
<name>A0A9X1VPF2_9FLAO</name>
<dbReference type="RefSeq" id="WP_242178513.1">
    <property type="nucleotide sequence ID" value="NZ_JAKQYM010000006.1"/>
</dbReference>
<dbReference type="NCBIfam" id="TIGR00857">
    <property type="entry name" value="pyrC_multi"/>
    <property type="match status" value="1"/>
</dbReference>
<keyword evidence="8" id="KW-1185">Reference proteome</keyword>
<dbReference type="AlphaFoldDB" id="A0A9X1VPF2"/>
<keyword evidence="4" id="KW-0479">Metal-binding</keyword>
<evidence type="ECO:0000256" key="2">
    <source>
        <dbReference type="ARBA" id="ARBA00002368"/>
    </source>
</evidence>
<evidence type="ECO:0000259" key="6">
    <source>
        <dbReference type="Pfam" id="PF01979"/>
    </source>
</evidence>
<dbReference type="EC" id="3.5.2.3" evidence="7"/>
<feature type="domain" description="Amidohydrolase-related" evidence="6">
    <location>
        <begin position="51"/>
        <end position="425"/>
    </location>
</feature>
<dbReference type="SUPFAM" id="SSF51338">
    <property type="entry name" value="Composite domain of metallo-dependent hydrolases"/>
    <property type="match status" value="1"/>
</dbReference>
<dbReference type="PANTHER" id="PTHR43668">
    <property type="entry name" value="ALLANTOINASE"/>
    <property type="match status" value="1"/>
</dbReference>